<comment type="caution">
    <text evidence="5">The sequence shown here is derived from an EMBL/GenBank/DDBJ whole genome shotgun (WGS) entry which is preliminary data.</text>
</comment>
<keyword evidence="3" id="KW-0804">Transcription</keyword>
<evidence type="ECO:0000256" key="2">
    <source>
        <dbReference type="ARBA" id="ARBA00023125"/>
    </source>
</evidence>
<dbReference type="EMBL" id="JAELUP010000103">
    <property type="protein sequence ID" value="MBJ6363735.1"/>
    <property type="molecule type" value="Genomic_DNA"/>
</dbReference>
<dbReference type="Gene3D" id="2.60.120.280">
    <property type="entry name" value="Regulatory protein AraC"/>
    <property type="match status" value="1"/>
</dbReference>
<dbReference type="InterPro" id="IPR018062">
    <property type="entry name" value="HTH_AraC-typ_CS"/>
</dbReference>
<dbReference type="GO" id="GO:0043565">
    <property type="term" value="F:sequence-specific DNA binding"/>
    <property type="evidence" value="ECO:0007669"/>
    <property type="project" value="InterPro"/>
</dbReference>
<dbReference type="InterPro" id="IPR009057">
    <property type="entry name" value="Homeodomain-like_sf"/>
</dbReference>
<dbReference type="Gene3D" id="1.10.10.60">
    <property type="entry name" value="Homeodomain-like"/>
    <property type="match status" value="2"/>
</dbReference>
<dbReference type="InterPro" id="IPR020449">
    <property type="entry name" value="Tscrpt_reg_AraC-type_HTH"/>
</dbReference>
<gene>
    <name evidence="5" type="ORF">JFN88_21210</name>
</gene>
<evidence type="ECO:0000313" key="5">
    <source>
        <dbReference type="EMBL" id="MBJ6363735.1"/>
    </source>
</evidence>
<dbReference type="Pfam" id="PF12833">
    <property type="entry name" value="HTH_18"/>
    <property type="match status" value="1"/>
</dbReference>
<name>A0A934J6E7_9BACL</name>
<dbReference type="SUPFAM" id="SSF51215">
    <property type="entry name" value="Regulatory protein AraC"/>
    <property type="match status" value="1"/>
</dbReference>
<dbReference type="PROSITE" id="PS00041">
    <property type="entry name" value="HTH_ARAC_FAMILY_1"/>
    <property type="match status" value="1"/>
</dbReference>
<organism evidence="5 6">
    <name type="scientific">Paenibacillus roseus</name>
    <dbReference type="NCBI Taxonomy" id="2798579"/>
    <lineage>
        <taxon>Bacteria</taxon>
        <taxon>Bacillati</taxon>
        <taxon>Bacillota</taxon>
        <taxon>Bacilli</taxon>
        <taxon>Bacillales</taxon>
        <taxon>Paenibacillaceae</taxon>
        <taxon>Paenibacillus</taxon>
    </lineage>
</organism>
<dbReference type="SUPFAM" id="SSF46689">
    <property type="entry name" value="Homeodomain-like"/>
    <property type="match status" value="2"/>
</dbReference>
<sequence>MKEHRWYHVKFNASLRKSGLSVLFCGEAQPEAKHRIGPTVHEYVLIHTVIEGKGWFESDGKRYNCRAGDTFVIMPGKLVSYAADPRFPWQYAWAAFTPYHHVALMADIGIVQGNCVIHAEPDEQIMAEYRNMQDALKDTAYPQLADLKASGHLQLLLYRLALANNAQLAPAAVTESDIQRQISRTINWLNLQYAQPLSIDHIAKSLGYHRTYLSKMFRAATGLSPMQYLLRIRMERAAQLLQEGQLSIKQIASSVGYSDALYFSRQFRKWSGQAPSVYSKRPESP</sequence>
<dbReference type="PANTHER" id="PTHR43280">
    <property type="entry name" value="ARAC-FAMILY TRANSCRIPTIONAL REGULATOR"/>
    <property type="match status" value="1"/>
</dbReference>
<dbReference type="CDD" id="cd06986">
    <property type="entry name" value="cupin_MmsR-like_N"/>
    <property type="match status" value="1"/>
</dbReference>
<dbReference type="InterPro" id="IPR037923">
    <property type="entry name" value="HTH-like"/>
</dbReference>
<keyword evidence="1" id="KW-0805">Transcription regulation</keyword>
<dbReference type="InterPro" id="IPR018060">
    <property type="entry name" value="HTH_AraC"/>
</dbReference>
<keyword evidence="6" id="KW-1185">Reference proteome</keyword>
<dbReference type="AlphaFoldDB" id="A0A934J6E7"/>
<evidence type="ECO:0000256" key="1">
    <source>
        <dbReference type="ARBA" id="ARBA00023015"/>
    </source>
</evidence>
<dbReference type="GO" id="GO:0003700">
    <property type="term" value="F:DNA-binding transcription factor activity"/>
    <property type="evidence" value="ECO:0007669"/>
    <property type="project" value="InterPro"/>
</dbReference>
<feature type="domain" description="HTH araC/xylS-type" evidence="4">
    <location>
        <begin position="183"/>
        <end position="281"/>
    </location>
</feature>
<dbReference type="SMART" id="SM00342">
    <property type="entry name" value="HTH_ARAC"/>
    <property type="match status" value="1"/>
</dbReference>
<protein>
    <submittedName>
        <fullName evidence="5">AraC family transcriptional regulator</fullName>
    </submittedName>
</protein>
<dbReference type="PRINTS" id="PR00032">
    <property type="entry name" value="HTHARAC"/>
</dbReference>
<dbReference type="InterPro" id="IPR003313">
    <property type="entry name" value="AraC-bd"/>
</dbReference>
<proteinExistence type="predicted"/>
<evidence type="ECO:0000259" key="4">
    <source>
        <dbReference type="PROSITE" id="PS01124"/>
    </source>
</evidence>
<keyword evidence="2" id="KW-0238">DNA-binding</keyword>
<dbReference type="Pfam" id="PF02311">
    <property type="entry name" value="AraC_binding"/>
    <property type="match status" value="1"/>
</dbReference>
<dbReference type="Proteomes" id="UP000640274">
    <property type="component" value="Unassembled WGS sequence"/>
</dbReference>
<dbReference type="RefSeq" id="WP_199021254.1">
    <property type="nucleotide sequence ID" value="NZ_JAELUP010000103.1"/>
</dbReference>
<dbReference type="PANTHER" id="PTHR43280:SF30">
    <property type="entry name" value="MMSAB OPERON REGULATORY PROTEIN"/>
    <property type="match status" value="1"/>
</dbReference>
<evidence type="ECO:0000313" key="6">
    <source>
        <dbReference type="Proteomes" id="UP000640274"/>
    </source>
</evidence>
<evidence type="ECO:0000256" key="3">
    <source>
        <dbReference type="ARBA" id="ARBA00023163"/>
    </source>
</evidence>
<dbReference type="PROSITE" id="PS01124">
    <property type="entry name" value="HTH_ARAC_FAMILY_2"/>
    <property type="match status" value="1"/>
</dbReference>
<reference evidence="5" key="1">
    <citation type="submission" date="2020-12" db="EMBL/GenBank/DDBJ databases">
        <authorList>
            <person name="Huq M.A."/>
        </authorList>
    </citation>
    <scope>NUCLEOTIDE SEQUENCE</scope>
    <source>
        <strain evidence="5">MAHUQ-46</strain>
    </source>
</reference>
<accession>A0A934J6E7</accession>